<feature type="chain" id="PRO_5042070914" evidence="1">
    <location>
        <begin position="24"/>
        <end position="138"/>
    </location>
</feature>
<dbReference type="SUPFAM" id="SSF48613">
    <property type="entry name" value="Heme oxygenase-like"/>
    <property type="match status" value="1"/>
</dbReference>
<organism evidence="2 3">
    <name type="scientific">Potamilus streckersoni</name>
    <dbReference type="NCBI Taxonomy" id="2493646"/>
    <lineage>
        <taxon>Eukaryota</taxon>
        <taxon>Metazoa</taxon>
        <taxon>Spiralia</taxon>
        <taxon>Lophotrochozoa</taxon>
        <taxon>Mollusca</taxon>
        <taxon>Bivalvia</taxon>
        <taxon>Autobranchia</taxon>
        <taxon>Heteroconchia</taxon>
        <taxon>Palaeoheterodonta</taxon>
        <taxon>Unionida</taxon>
        <taxon>Unionoidea</taxon>
        <taxon>Unionidae</taxon>
        <taxon>Ambleminae</taxon>
        <taxon>Lampsilini</taxon>
        <taxon>Potamilus</taxon>
    </lineage>
</organism>
<sequence length="138" mass="15776">MAVLKEVLMMMLTILVITILSDGKGPRHAGKLDHTLAKNVLFRYLDVHTDNVCEITKDEPLSEYLWQSTQMEQLESLNSNFIQGLKNGTLDPAIFGGYVVQDCIYCYYVKQFIDIAVNKTTDTELRKILEKRSSSLER</sequence>
<dbReference type="Gene3D" id="1.20.910.10">
    <property type="entry name" value="Heme oxygenase-like"/>
    <property type="match status" value="1"/>
</dbReference>
<reference evidence="2" key="3">
    <citation type="submission" date="2023-05" db="EMBL/GenBank/DDBJ databases">
        <authorList>
            <person name="Smith C.H."/>
        </authorList>
    </citation>
    <scope>NUCLEOTIDE SEQUENCE</scope>
    <source>
        <strain evidence="2">CHS0354</strain>
        <tissue evidence="2">Mantle</tissue>
    </source>
</reference>
<evidence type="ECO:0000313" key="2">
    <source>
        <dbReference type="EMBL" id="KAK3588333.1"/>
    </source>
</evidence>
<evidence type="ECO:0000256" key="1">
    <source>
        <dbReference type="SAM" id="SignalP"/>
    </source>
</evidence>
<reference evidence="2" key="1">
    <citation type="journal article" date="2021" name="Genome Biol. Evol.">
        <title>A High-Quality Reference Genome for a Parasitic Bivalve with Doubly Uniparental Inheritance (Bivalvia: Unionida).</title>
        <authorList>
            <person name="Smith C.H."/>
        </authorList>
    </citation>
    <scope>NUCLEOTIDE SEQUENCE</scope>
    <source>
        <strain evidence="2">CHS0354</strain>
    </source>
</reference>
<evidence type="ECO:0000313" key="3">
    <source>
        <dbReference type="Proteomes" id="UP001195483"/>
    </source>
</evidence>
<comment type="caution">
    <text evidence="2">The sequence shown here is derived from an EMBL/GenBank/DDBJ whole genome shotgun (WGS) entry which is preliminary data.</text>
</comment>
<reference evidence="2" key="2">
    <citation type="journal article" date="2021" name="Genome Biol. Evol.">
        <title>Developing a high-quality reference genome for a parasitic bivalve with doubly uniparental inheritance (Bivalvia: Unionida).</title>
        <authorList>
            <person name="Smith C.H."/>
        </authorList>
    </citation>
    <scope>NUCLEOTIDE SEQUENCE</scope>
    <source>
        <strain evidence="2">CHS0354</strain>
        <tissue evidence="2">Mantle</tissue>
    </source>
</reference>
<proteinExistence type="predicted"/>
<dbReference type="Proteomes" id="UP001195483">
    <property type="component" value="Unassembled WGS sequence"/>
</dbReference>
<gene>
    <name evidence="2" type="ORF">CHS0354_020956</name>
</gene>
<dbReference type="InterPro" id="IPR016084">
    <property type="entry name" value="Haem_Oase-like_multi-hlx"/>
</dbReference>
<keyword evidence="3" id="KW-1185">Reference proteome</keyword>
<protein>
    <submittedName>
        <fullName evidence="2">Uncharacterized protein</fullName>
    </submittedName>
</protein>
<feature type="signal peptide" evidence="1">
    <location>
        <begin position="1"/>
        <end position="23"/>
    </location>
</feature>
<name>A0AAE0SAW8_9BIVA</name>
<dbReference type="EMBL" id="JAEAOA010001284">
    <property type="protein sequence ID" value="KAK3588333.1"/>
    <property type="molecule type" value="Genomic_DNA"/>
</dbReference>
<accession>A0AAE0SAW8</accession>
<dbReference type="AlphaFoldDB" id="A0AAE0SAW8"/>
<keyword evidence="1" id="KW-0732">Signal</keyword>